<dbReference type="HOGENOM" id="CLU_000688_21_14_1"/>
<dbReference type="FunFam" id="3.40.50.300:FF:000093">
    <property type="entry name" value="Fidgetin-like 1"/>
    <property type="match status" value="1"/>
</dbReference>
<reference evidence="9" key="2">
    <citation type="journal article" date="2018" name="Nat. Microbiol.">
        <title>Leveraging single-cell genomics to expand the fungal tree of life.</title>
        <authorList>
            <person name="Ahrendt S.R."/>
            <person name="Quandt C.A."/>
            <person name="Ciobanu D."/>
            <person name="Clum A."/>
            <person name="Salamov A."/>
            <person name="Andreopoulos B."/>
            <person name="Cheng J.F."/>
            <person name="Woyke T."/>
            <person name="Pelin A."/>
            <person name="Henrissat B."/>
            <person name="Reynolds N.K."/>
            <person name="Benny G.L."/>
            <person name="Smith M.E."/>
            <person name="James T.Y."/>
            <person name="Grigoriev I.V."/>
        </authorList>
    </citation>
    <scope>NUCLEOTIDE SEQUENCE [LARGE SCALE GENOMIC DNA]</scope>
    <source>
        <strain evidence="9">CSF55</strain>
    </source>
</reference>
<dbReference type="Pfam" id="PF17862">
    <property type="entry name" value="AAA_lid_3"/>
    <property type="match status" value="1"/>
</dbReference>
<evidence type="ECO:0000313" key="8">
    <source>
        <dbReference type="Proteomes" id="UP000030755"/>
    </source>
</evidence>
<dbReference type="Proteomes" id="UP000030755">
    <property type="component" value="Unassembled WGS sequence"/>
</dbReference>
<feature type="transmembrane region" description="Helical" evidence="4">
    <location>
        <begin position="7"/>
        <end position="26"/>
    </location>
</feature>
<evidence type="ECO:0000256" key="2">
    <source>
        <dbReference type="ARBA" id="ARBA00022741"/>
    </source>
</evidence>
<dbReference type="InterPro" id="IPR027417">
    <property type="entry name" value="P-loop_NTPase"/>
</dbReference>
<dbReference type="Pfam" id="PF00004">
    <property type="entry name" value="AAA"/>
    <property type="match status" value="1"/>
</dbReference>
<sequence>MSDKIKSTHVIICILVMAIIVMSVLLGNKDKNDAKIYDSKTYLKNQQQNMFQNQNPNNFDAPPDYDRILEQRVIENVSKLTWDDIAGLEEEKKAIQEMVVWPSLRPELFTGIMTPEKGFLLFGPPGTGKTMIAKCIASQLKSTFISISASDLASKYYGDSEKLVSALFRLAKRRQPSIIFFDEIDSVLGKRNSNEHEISRKIKTEFLIQMDGVGSSSTDRITFIAATNRPDDIDEAVLRRFQKKIYIPLPSRSGREQLVKNLLKETPYELSEKDFETLVNLTDGYSGSDLANVCREAAKAPIREFKSIQMIKGPLRPLKLSDFENALKQIRPSVSIQAIFSSLHWNKDNGAFWNDQLEKQYQEFMSKTIK</sequence>
<dbReference type="STRING" id="988480.A0A075ASI5"/>
<evidence type="ECO:0000256" key="3">
    <source>
        <dbReference type="ARBA" id="ARBA00022840"/>
    </source>
</evidence>
<dbReference type="InterPro" id="IPR041569">
    <property type="entry name" value="AAA_lid_3"/>
</dbReference>
<keyword evidence="4" id="KW-0472">Membrane</keyword>
<dbReference type="Proteomes" id="UP000281549">
    <property type="component" value="Unassembled WGS sequence"/>
</dbReference>
<evidence type="ECO:0000313" key="7">
    <source>
        <dbReference type="EMBL" id="RKP20051.1"/>
    </source>
</evidence>
<evidence type="ECO:0000313" key="9">
    <source>
        <dbReference type="Proteomes" id="UP000281549"/>
    </source>
</evidence>
<dbReference type="Gene3D" id="3.40.50.300">
    <property type="entry name" value="P-loop containing nucleotide triphosphate hydrolases"/>
    <property type="match status" value="1"/>
</dbReference>
<dbReference type="GO" id="GO:0016887">
    <property type="term" value="F:ATP hydrolysis activity"/>
    <property type="evidence" value="ECO:0007669"/>
    <property type="project" value="InterPro"/>
</dbReference>
<reference evidence="7" key="3">
    <citation type="submission" date="2018-08" db="EMBL/GenBank/DDBJ databases">
        <title>Leveraging single-cell genomics to expand the Fungal Tree of Life.</title>
        <authorList>
            <consortium name="DOE Joint Genome Institute"/>
            <person name="Ahrendt S.R."/>
            <person name="Quandt C.A."/>
            <person name="Ciobanu D."/>
            <person name="Clum A."/>
            <person name="Salamov A."/>
            <person name="Andreopoulos B."/>
            <person name="Cheng J.-F."/>
            <person name="Woyke T."/>
            <person name="Pelin A."/>
            <person name="Henrissat B."/>
            <person name="Reynolds N."/>
            <person name="Benny G.L."/>
            <person name="Smith M.E."/>
            <person name="James T.Y."/>
            <person name="Grigoriev I.V."/>
        </authorList>
    </citation>
    <scope>NUCLEOTIDE SEQUENCE</scope>
    <source>
        <strain evidence="7">CSF55</strain>
    </source>
</reference>
<organism evidence="6 8">
    <name type="scientific">Rozella allomycis (strain CSF55)</name>
    <dbReference type="NCBI Taxonomy" id="988480"/>
    <lineage>
        <taxon>Eukaryota</taxon>
        <taxon>Fungi</taxon>
        <taxon>Fungi incertae sedis</taxon>
        <taxon>Cryptomycota</taxon>
        <taxon>Cryptomycota incertae sedis</taxon>
        <taxon>Rozella</taxon>
    </lineage>
</organism>
<dbReference type="InterPro" id="IPR003593">
    <property type="entry name" value="AAA+_ATPase"/>
</dbReference>
<dbReference type="EMBL" id="ML005120">
    <property type="protein sequence ID" value="RKP20051.1"/>
    <property type="molecule type" value="Genomic_DNA"/>
</dbReference>
<feature type="domain" description="AAA+ ATPase" evidence="5">
    <location>
        <begin position="115"/>
        <end position="251"/>
    </location>
</feature>
<dbReference type="GO" id="GO:0005524">
    <property type="term" value="F:ATP binding"/>
    <property type="evidence" value="ECO:0007669"/>
    <property type="project" value="UniProtKB-KW"/>
</dbReference>
<protein>
    <submittedName>
        <fullName evidence="7">AAA-domain-containing protein</fullName>
    </submittedName>
    <submittedName>
        <fullName evidence="6">ATPase, AAA-type domain-containing protein</fullName>
    </submittedName>
</protein>
<keyword evidence="8" id="KW-1185">Reference proteome</keyword>
<dbReference type="EMBL" id="KE561068">
    <property type="protein sequence ID" value="EPZ33246.1"/>
    <property type="molecule type" value="Genomic_DNA"/>
</dbReference>
<dbReference type="PANTHER" id="PTHR23074">
    <property type="entry name" value="AAA DOMAIN-CONTAINING"/>
    <property type="match status" value="1"/>
</dbReference>
<evidence type="ECO:0000256" key="1">
    <source>
        <dbReference type="ARBA" id="ARBA00006914"/>
    </source>
</evidence>
<evidence type="ECO:0000313" key="6">
    <source>
        <dbReference type="EMBL" id="EPZ33246.1"/>
    </source>
</evidence>
<dbReference type="Gene3D" id="1.10.8.60">
    <property type="match status" value="1"/>
</dbReference>
<comment type="similarity">
    <text evidence="1">Belongs to the AAA ATPase family.</text>
</comment>
<dbReference type="AlphaFoldDB" id="A0A075ASI5"/>
<keyword evidence="4" id="KW-0812">Transmembrane</keyword>
<dbReference type="SMART" id="SM00382">
    <property type="entry name" value="AAA"/>
    <property type="match status" value="1"/>
</dbReference>
<dbReference type="PANTHER" id="PTHR23074:SF83">
    <property type="entry name" value="VACUOLAR PROTEIN SORTING-ASSOCIATED PROTEIN 4A"/>
    <property type="match status" value="1"/>
</dbReference>
<keyword evidence="4" id="KW-1133">Transmembrane helix</keyword>
<dbReference type="InterPro" id="IPR050304">
    <property type="entry name" value="MT-severing_AAA_ATPase"/>
</dbReference>
<dbReference type="InterPro" id="IPR003959">
    <property type="entry name" value="ATPase_AAA_core"/>
</dbReference>
<reference evidence="6 8" key="1">
    <citation type="journal article" date="2013" name="Curr. Biol.">
        <title>Shared signatures of parasitism and phylogenomics unite Cryptomycota and microsporidia.</title>
        <authorList>
            <person name="James T.Y."/>
            <person name="Pelin A."/>
            <person name="Bonen L."/>
            <person name="Ahrendt S."/>
            <person name="Sain D."/>
            <person name="Corradi N."/>
            <person name="Stajich J.E."/>
        </authorList>
    </citation>
    <scope>NUCLEOTIDE SEQUENCE [LARGE SCALE GENOMIC DNA]</scope>
    <source>
        <strain evidence="6">CSF55</strain>
        <strain evidence="6">CSF55</strain>
    </source>
</reference>
<proteinExistence type="inferred from homology"/>
<accession>A0A075ASI5</accession>
<dbReference type="OrthoDB" id="10251136at2759"/>
<keyword evidence="3" id="KW-0067">ATP-binding</keyword>
<dbReference type="SUPFAM" id="SSF52540">
    <property type="entry name" value="P-loop containing nucleoside triphosphate hydrolases"/>
    <property type="match status" value="1"/>
</dbReference>
<keyword evidence="2" id="KW-0547">Nucleotide-binding</keyword>
<name>A0A075ASI5_ROZAC</name>
<evidence type="ECO:0000259" key="5">
    <source>
        <dbReference type="SMART" id="SM00382"/>
    </source>
</evidence>
<evidence type="ECO:0000256" key="4">
    <source>
        <dbReference type="SAM" id="Phobius"/>
    </source>
</evidence>
<dbReference type="CDD" id="cd19509">
    <property type="entry name" value="RecA-like_VPS4-like"/>
    <property type="match status" value="1"/>
</dbReference>
<gene>
    <name evidence="6" type="ORF">O9G_001597</name>
    <name evidence="7" type="ORF">ROZALSC1DRAFT_28426</name>
</gene>
<dbReference type="FunFam" id="1.10.8.60:FF:000022">
    <property type="entry name" value="Fidgetin like 1"/>
    <property type="match status" value="1"/>
</dbReference>